<evidence type="ECO:0000256" key="4">
    <source>
        <dbReference type="ARBA" id="ARBA00001947"/>
    </source>
</evidence>
<comment type="cofactor">
    <cofactor evidence="3">
        <name>Co(2+)</name>
        <dbReference type="ChEBI" id="CHEBI:48828"/>
    </cofactor>
</comment>
<evidence type="ECO:0000256" key="3">
    <source>
        <dbReference type="ARBA" id="ARBA00001941"/>
    </source>
</evidence>
<comment type="cofactor">
    <cofactor evidence="2">
        <name>Mn(2+)</name>
        <dbReference type="ChEBI" id="CHEBI:29035"/>
    </cofactor>
</comment>
<dbReference type="PANTHER" id="PTHR11749">
    <property type="entry name" value="RIBULOSE-5-PHOSPHATE-3-EPIMERASE"/>
    <property type="match status" value="1"/>
</dbReference>
<comment type="cofactor">
    <cofactor evidence="5">
        <name>Fe(2+)</name>
        <dbReference type="ChEBI" id="CHEBI:29033"/>
    </cofactor>
</comment>
<dbReference type="CDD" id="cd00429">
    <property type="entry name" value="RPE"/>
    <property type="match status" value="1"/>
</dbReference>
<evidence type="ECO:0000256" key="2">
    <source>
        <dbReference type="ARBA" id="ARBA00001936"/>
    </source>
</evidence>
<evidence type="ECO:0000256" key="11">
    <source>
        <dbReference type="PIRNR" id="PIRNR001461"/>
    </source>
</evidence>
<keyword evidence="10 11" id="KW-0119">Carbohydrate metabolism</keyword>
<comment type="function">
    <text evidence="10">Catalyzes the reversible epimerization of D-ribulose 5-phosphate to D-xylulose 5-phosphate.</text>
</comment>
<feature type="binding site" evidence="10">
    <location>
        <begin position="197"/>
        <end position="198"/>
    </location>
    <ligand>
        <name>substrate</name>
    </ligand>
</feature>
<dbReference type="PROSITE" id="PS01085">
    <property type="entry name" value="RIBUL_P_3_EPIMER_1"/>
    <property type="match status" value="1"/>
</dbReference>
<evidence type="ECO:0000313" key="12">
    <source>
        <dbReference type="EMBL" id="PRZ16918.1"/>
    </source>
</evidence>
<feature type="active site" description="Proton acceptor" evidence="10">
    <location>
        <position position="34"/>
    </location>
</feature>
<keyword evidence="9 10" id="KW-0413">Isomerase</keyword>
<comment type="similarity">
    <text evidence="6 10 11">Belongs to the ribulose-phosphate 3-epimerase family.</text>
</comment>
<dbReference type="InterPro" id="IPR000056">
    <property type="entry name" value="Ribul_P_3_epim-like"/>
</dbReference>
<dbReference type="InterPro" id="IPR026019">
    <property type="entry name" value="Ribul_P_3_epim"/>
</dbReference>
<feature type="binding site" evidence="10">
    <location>
        <begin position="175"/>
        <end position="177"/>
    </location>
    <ligand>
        <name>substrate</name>
    </ligand>
</feature>
<keyword evidence="13" id="KW-1185">Reference proteome</keyword>
<comment type="cofactor">
    <cofactor evidence="4">
        <name>Zn(2+)</name>
        <dbReference type="ChEBI" id="CHEBI:29105"/>
    </cofactor>
</comment>
<dbReference type="PROSITE" id="PS01086">
    <property type="entry name" value="RIBUL_P_3_EPIMER_2"/>
    <property type="match status" value="1"/>
</dbReference>
<evidence type="ECO:0000256" key="1">
    <source>
        <dbReference type="ARBA" id="ARBA00001782"/>
    </source>
</evidence>
<evidence type="ECO:0000256" key="7">
    <source>
        <dbReference type="ARBA" id="ARBA00013188"/>
    </source>
</evidence>
<feature type="binding site" evidence="10">
    <location>
        <position position="7"/>
    </location>
    <ligand>
        <name>substrate</name>
    </ligand>
</feature>
<evidence type="ECO:0000256" key="6">
    <source>
        <dbReference type="ARBA" id="ARBA00009541"/>
    </source>
</evidence>
<feature type="binding site" evidence="10">
    <location>
        <position position="175"/>
    </location>
    <ligand>
        <name>a divalent metal cation</name>
        <dbReference type="ChEBI" id="CHEBI:60240"/>
    </ligand>
</feature>
<dbReference type="HAMAP" id="MF_02227">
    <property type="entry name" value="RPE"/>
    <property type="match status" value="1"/>
</dbReference>
<reference evidence="12 13" key="1">
    <citation type="submission" date="2018-03" db="EMBL/GenBank/DDBJ databases">
        <title>Genomic Encyclopedia of Archaeal and Bacterial Type Strains, Phase II (KMG-II): from individual species to whole genera.</title>
        <authorList>
            <person name="Goeker M."/>
        </authorList>
    </citation>
    <scope>NUCLEOTIDE SEQUENCE [LARGE SCALE GENOMIC DNA]</scope>
    <source>
        <strain evidence="12 13">RHA1</strain>
    </source>
</reference>
<dbReference type="Gene3D" id="3.20.20.70">
    <property type="entry name" value="Aldolase class I"/>
    <property type="match status" value="1"/>
</dbReference>
<keyword evidence="8 10" id="KW-0479">Metal-binding</keyword>
<dbReference type="Proteomes" id="UP000238836">
    <property type="component" value="Unassembled WGS sequence"/>
</dbReference>
<proteinExistence type="inferred from homology"/>
<dbReference type="NCBIfam" id="TIGR01163">
    <property type="entry name" value="rpe"/>
    <property type="match status" value="1"/>
</dbReference>
<protein>
    <recommendedName>
        <fullName evidence="7 10">Ribulose-phosphate 3-epimerase</fullName>
        <ecNumber evidence="7 10">5.1.3.1</ecNumber>
    </recommendedName>
</protein>
<comment type="pathway">
    <text evidence="10">Carbohydrate degradation.</text>
</comment>
<dbReference type="Pfam" id="PF00834">
    <property type="entry name" value="Ribul_P_3_epim"/>
    <property type="match status" value="1"/>
</dbReference>
<dbReference type="InterPro" id="IPR011060">
    <property type="entry name" value="RibuloseP-bd_barrel"/>
</dbReference>
<dbReference type="PIRSF" id="PIRSF001461">
    <property type="entry name" value="RPE"/>
    <property type="match status" value="1"/>
</dbReference>
<accession>A0ABX5ESI4</accession>
<dbReference type="InterPro" id="IPR013785">
    <property type="entry name" value="Aldolase_TIM"/>
</dbReference>
<feature type="binding site" evidence="10">
    <location>
        <begin position="141"/>
        <end position="144"/>
    </location>
    <ligand>
        <name>substrate</name>
    </ligand>
</feature>
<dbReference type="NCBIfam" id="NF004076">
    <property type="entry name" value="PRK05581.1-4"/>
    <property type="match status" value="1"/>
</dbReference>
<comment type="catalytic activity">
    <reaction evidence="1 10 11">
        <text>D-ribulose 5-phosphate = D-xylulose 5-phosphate</text>
        <dbReference type="Rhea" id="RHEA:13677"/>
        <dbReference type="ChEBI" id="CHEBI:57737"/>
        <dbReference type="ChEBI" id="CHEBI:58121"/>
        <dbReference type="EC" id="5.1.3.1"/>
    </reaction>
</comment>
<evidence type="ECO:0000256" key="8">
    <source>
        <dbReference type="ARBA" id="ARBA00022723"/>
    </source>
</evidence>
<evidence type="ECO:0000256" key="9">
    <source>
        <dbReference type="ARBA" id="ARBA00023235"/>
    </source>
</evidence>
<evidence type="ECO:0000256" key="10">
    <source>
        <dbReference type="HAMAP-Rule" id="MF_02227"/>
    </source>
</evidence>
<dbReference type="EMBL" id="PVTZ01000001">
    <property type="protein sequence ID" value="PRZ16918.1"/>
    <property type="molecule type" value="Genomic_DNA"/>
</dbReference>
<feature type="active site" description="Proton donor" evidence="10">
    <location>
        <position position="175"/>
    </location>
</feature>
<organism evidence="12 13">
    <name type="scientific">Laceyella sediminis</name>
    <dbReference type="NCBI Taxonomy" id="573074"/>
    <lineage>
        <taxon>Bacteria</taxon>
        <taxon>Bacillati</taxon>
        <taxon>Bacillota</taxon>
        <taxon>Bacilli</taxon>
        <taxon>Bacillales</taxon>
        <taxon>Thermoactinomycetaceae</taxon>
        <taxon>Laceyella</taxon>
    </lineage>
</organism>
<gene>
    <name evidence="10" type="primary">rpe</name>
    <name evidence="12" type="ORF">CLV36_1013</name>
</gene>
<feature type="binding site" evidence="10">
    <location>
        <position position="34"/>
    </location>
    <ligand>
        <name>a divalent metal cation</name>
        <dbReference type="ChEBI" id="CHEBI:60240"/>
    </ligand>
</feature>
<sequence>MIKIAPSILSADFARLGDEVREAEQAGADWIHVDVMDGRFVPNITLGPVVVEAIRPHTRLPLDVHLMINEPDRYIEAFVKSGADVVSVHQEACPHLHRTIHRIKELGAKAGVVINPATPVSLIEPILPDVDLVLLMTVNPGFGGQKFISSVLDKIGQVRRLLVERDLSHVDVEVDGGINAQTAAFAAQAGANVLVAGSAVFGQVDRQAAMATIREAGERAYSRG</sequence>
<dbReference type="RefSeq" id="WP_106341335.1">
    <property type="nucleotide sequence ID" value="NZ_PVTZ01000001.1"/>
</dbReference>
<dbReference type="SUPFAM" id="SSF51366">
    <property type="entry name" value="Ribulose-phoshate binding barrel"/>
    <property type="match status" value="1"/>
</dbReference>
<evidence type="ECO:0000313" key="13">
    <source>
        <dbReference type="Proteomes" id="UP000238836"/>
    </source>
</evidence>
<evidence type="ECO:0000256" key="5">
    <source>
        <dbReference type="ARBA" id="ARBA00001954"/>
    </source>
</evidence>
<feature type="binding site" evidence="10">
    <location>
        <position position="65"/>
    </location>
    <ligand>
        <name>substrate</name>
    </ligand>
</feature>
<feature type="binding site" evidence="10">
    <location>
        <position position="32"/>
    </location>
    <ligand>
        <name>a divalent metal cation</name>
        <dbReference type="ChEBI" id="CHEBI:60240"/>
    </ligand>
</feature>
<feature type="binding site" evidence="10">
    <location>
        <position position="65"/>
    </location>
    <ligand>
        <name>a divalent metal cation</name>
        <dbReference type="ChEBI" id="CHEBI:60240"/>
    </ligand>
</feature>
<name>A0ABX5ESI4_9BACL</name>
<comment type="cofactor">
    <cofactor evidence="10">
        <name>a divalent metal cation</name>
        <dbReference type="ChEBI" id="CHEBI:60240"/>
    </cofactor>
    <text evidence="10">Binds 1 divalent metal cation per subunit.</text>
</comment>
<dbReference type="EC" id="5.1.3.1" evidence="7 10"/>
<comment type="caution">
    <text evidence="12">The sequence shown here is derived from an EMBL/GenBank/DDBJ whole genome shotgun (WGS) entry which is preliminary data.</text>
</comment>